<reference evidence="4" key="1">
    <citation type="submission" date="2023-01" db="EMBL/GenBank/DDBJ databases">
        <title>Genome assembly of the deep-sea coral Lophelia pertusa.</title>
        <authorList>
            <person name="Herrera S."/>
            <person name="Cordes E."/>
        </authorList>
    </citation>
    <scope>NUCLEOTIDE SEQUENCE</scope>
    <source>
        <strain evidence="4">USNM1676648</strain>
        <tissue evidence="4">Polyp</tissue>
    </source>
</reference>
<feature type="domain" description="K Homology" evidence="3">
    <location>
        <begin position="24"/>
        <end position="87"/>
    </location>
</feature>
<name>A0A9X0CEF2_9CNID</name>
<protein>
    <recommendedName>
        <fullName evidence="3">K Homology domain-containing protein</fullName>
    </recommendedName>
</protein>
<evidence type="ECO:0000256" key="2">
    <source>
        <dbReference type="SAM" id="MobiDB-lite"/>
    </source>
</evidence>
<organism evidence="4 5">
    <name type="scientific">Desmophyllum pertusum</name>
    <dbReference type="NCBI Taxonomy" id="174260"/>
    <lineage>
        <taxon>Eukaryota</taxon>
        <taxon>Metazoa</taxon>
        <taxon>Cnidaria</taxon>
        <taxon>Anthozoa</taxon>
        <taxon>Hexacorallia</taxon>
        <taxon>Scleractinia</taxon>
        <taxon>Caryophylliina</taxon>
        <taxon>Caryophylliidae</taxon>
        <taxon>Desmophyllum</taxon>
    </lineage>
</organism>
<dbReference type="CDD" id="cd00105">
    <property type="entry name" value="KH-I"/>
    <property type="match status" value="1"/>
</dbReference>
<evidence type="ECO:0000313" key="5">
    <source>
        <dbReference type="Proteomes" id="UP001163046"/>
    </source>
</evidence>
<dbReference type="GO" id="GO:0003723">
    <property type="term" value="F:RNA binding"/>
    <property type="evidence" value="ECO:0007669"/>
    <property type="project" value="UniProtKB-UniRule"/>
</dbReference>
<dbReference type="Proteomes" id="UP001163046">
    <property type="component" value="Unassembled WGS sequence"/>
</dbReference>
<gene>
    <name evidence="4" type="ORF">OS493_030873</name>
</gene>
<sequence length="214" mass="24338">MLEKMIEEVLNTNAREKGSSNQGGFKKLDIIIPTNLMGHVIGKGRENLSKLETKTGVALKVNDNSLYIKGSTEKQKKATREIKAIVTRSQLEDNHEFEPVHRTATKCQLGRRKFLNLNYWSILLQEETSSGFGCERNLKRKGLRGVEANSQRKGRGDVKSGHVVSFRGHAYITKIDEDEEEETFTLQDIKQKIETNDGNSGKPFFQRRRREDGS</sequence>
<proteinExistence type="predicted"/>
<dbReference type="SMART" id="SM00322">
    <property type="entry name" value="KH"/>
    <property type="match status" value="1"/>
</dbReference>
<feature type="region of interest" description="Disordered" evidence="2">
    <location>
        <begin position="190"/>
        <end position="214"/>
    </location>
</feature>
<dbReference type="Gene3D" id="3.30.1370.10">
    <property type="entry name" value="K Homology domain, type 1"/>
    <property type="match status" value="1"/>
</dbReference>
<dbReference type="InterPro" id="IPR004087">
    <property type="entry name" value="KH_dom"/>
</dbReference>
<dbReference type="InterPro" id="IPR004088">
    <property type="entry name" value="KH_dom_type_1"/>
</dbReference>
<accession>A0A9X0CEF2</accession>
<dbReference type="Pfam" id="PF00013">
    <property type="entry name" value="KH_1"/>
    <property type="match status" value="1"/>
</dbReference>
<dbReference type="EMBL" id="MU827811">
    <property type="protein sequence ID" value="KAJ7323749.1"/>
    <property type="molecule type" value="Genomic_DNA"/>
</dbReference>
<keyword evidence="5" id="KW-1185">Reference proteome</keyword>
<dbReference type="PROSITE" id="PS50084">
    <property type="entry name" value="KH_TYPE_1"/>
    <property type="match status" value="1"/>
</dbReference>
<keyword evidence="1" id="KW-0694">RNA-binding</keyword>
<dbReference type="AlphaFoldDB" id="A0A9X0CEF2"/>
<evidence type="ECO:0000259" key="3">
    <source>
        <dbReference type="SMART" id="SM00322"/>
    </source>
</evidence>
<dbReference type="SUPFAM" id="SSF54791">
    <property type="entry name" value="Eukaryotic type KH-domain (KH-domain type I)"/>
    <property type="match status" value="1"/>
</dbReference>
<evidence type="ECO:0000256" key="1">
    <source>
        <dbReference type="PROSITE-ProRule" id="PRU00117"/>
    </source>
</evidence>
<evidence type="ECO:0000313" key="4">
    <source>
        <dbReference type="EMBL" id="KAJ7323749.1"/>
    </source>
</evidence>
<comment type="caution">
    <text evidence="4">The sequence shown here is derived from an EMBL/GenBank/DDBJ whole genome shotgun (WGS) entry which is preliminary data.</text>
</comment>
<dbReference type="InterPro" id="IPR036612">
    <property type="entry name" value="KH_dom_type_1_sf"/>
</dbReference>
<dbReference type="OrthoDB" id="752362at2759"/>